<dbReference type="SUPFAM" id="SSF55729">
    <property type="entry name" value="Acyl-CoA N-acyltransferases (Nat)"/>
    <property type="match status" value="1"/>
</dbReference>
<evidence type="ECO:0000256" key="1">
    <source>
        <dbReference type="ARBA" id="ARBA00022679"/>
    </source>
</evidence>
<keyword evidence="1 4" id="KW-0808">Transferase</keyword>
<dbReference type="PANTHER" id="PTHR43800">
    <property type="entry name" value="PEPTIDYL-LYSINE N-ACETYLTRANSFERASE YJAB"/>
    <property type="match status" value="1"/>
</dbReference>
<evidence type="ECO:0000313" key="4">
    <source>
        <dbReference type="EMBL" id="SCB16450.1"/>
    </source>
</evidence>
<dbReference type="InterPro" id="IPR016181">
    <property type="entry name" value="Acyl_CoA_acyltransferase"/>
</dbReference>
<reference evidence="5" key="1">
    <citation type="submission" date="2016-08" db="EMBL/GenBank/DDBJ databases">
        <authorList>
            <person name="Varghese N."/>
            <person name="Submissions Spin"/>
        </authorList>
    </citation>
    <scope>NUCLEOTIDE SEQUENCE [LARGE SCALE GENOMIC DNA]</scope>
    <source>
        <strain evidence="5">CCBAU 57015</strain>
    </source>
</reference>
<evidence type="ECO:0000259" key="3">
    <source>
        <dbReference type="PROSITE" id="PS51186"/>
    </source>
</evidence>
<dbReference type="Proteomes" id="UP000186228">
    <property type="component" value="Unassembled WGS sequence"/>
</dbReference>
<gene>
    <name evidence="4" type="ORF">GA0061100_102602</name>
</gene>
<dbReference type="InterPro" id="IPR000182">
    <property type="entry name" value="GNAT_dom"/>
</dbReference>
<dbReference type="PANTHER" id="PTHR43800:SF1">
    <property type="entry name" value="PEPTIDYL-LYSINE N-ACETYLTRANSFERASE YJAB"/>
    <property type="match status" value="1"/>
</dbReference>
<proteinExistence type="predicted"/>
<dbReference type="OrthoDB" id="9797417at2"/>
<name>A0A1C3ULS7_9HYPH</name>
<keyword evidence="5" id="KW-1185">Reference proteome</keyword>
<protein>
    <submittedName>
        <fullName evidence="4">Putative acetyltransferase</fullName>
    </submittedName>
</protein>
<dbReference type="PROSITE" id="PS51186">
    <property type="entry name" value="GNAT"/>
    <property type="match status" value="1"/>
</dbReference>
<dbReference type="Gene3D" id="3.40.630.30">
    <property type="match status" value="1"/>
</dbReference>
<dbReference type="STRING" id="52131.GA0061100_102602"/>
<sequence length="150" mass="16612">MFLLRSATPADIPRNYAIWRTSVEATHDFLDASDREAIARMVLEDYLPNAEFTVAADANNLPHGFLGATGNHIDSLFVHADSRGTGLGRLLFDGFRAGKDVVTVDVNEQNAGAVGFYERLGFRVTGRVDVDDQGRPYPILHLRWQRPTAP</sequence>
<keyword evidence="2" id="KW-0012">Acyltransferase</keyword>
<organism evidence="4 5">
    <name type="scientific">Rhizobium hainanense</name>
    <dbReference type="NCBI Taxonomy" id="52131"/>
    <lineage>
        <taxon>Bacteria</taxon>
        <taxon>Pseudomonadati</taxon>
        <taxon>Pseudomonadota</taxon>
        <taxon>Alphaproteobacteria</taxon>
        <taxon>Hyphomicrobiales</taxon>
        <taxon>Rhizobiaceae</taxon>
        <taxon>Rhizobium/Agrobacterium group</taxon>
        <taxon>Rhizobium</taxon>
    </lineage>
</organism>
<dbReference type="EMBL" id="FMAC01000002">
    <property type="protein sequence ID" value="SCB16450.1"/>
    <property type="molecule type" value="Genomic_DNA"/>
</dbReference>
<feature type="domain" description="N-acetyltransferase" evidence="3">
    <location>
        <begin position="2"/>
        <end position="149"/>
    </location>
</feature>
<dbReference type="AlphaFoldDB" id="A0A1C3ULS7"/>
<dbReference type="GO" id="GO:0016747">
    <property type="term" value="F:acyltransferase activity, transferring groups other than amino-acyl groups"/>
    <property type="evidence" value="ECO:0007669"/>
    <property type="project" value="InterPro"/>
</dbReference>
<evidence type="ECO:0000256" key="2">
    <source>
        <dbReference type="ARBA" id="ARBA00023315"/>
    </source>
</evidence>
<dbReference type="NCBIfam" id="NF007807">
    <property type="entry name" value="PRK10514.1"/>
    <property type="match status" value="1"/>
</dbReference>
<evidence type="ECO:0000313" key="5">
    <source>
        <dbReference type="Proteomes" id="UP000186228"/>
    </source>
</evidence>
<accession>A0A1C3ULS7</accession>
<dbReference type="RefSeq" id="WP_075852402.1">
    <property type="nucleotide sequence ID" value="NZ_FMAC01000002.1"/>
</dbReference>
<dbReference type="Pfam" id="PF13673">
    <property type="entry name" value="Acetyltransf_10"/>
    <property type="match status" value="1"/>
</dbReference>